<proteinExistence type="predicted"/>
<comment type="caution">
    <text evidence="2">The sequence shown here is derived from an EMBL/GenBank/DDBJ whole genome shotgun (WGS) entry which is preliminary data.</text>
</comment>
<feature type="domain" description="N-acetyltransferase" evidence="1">
    <location>
        <begin position="8"/>
        <end position="166"/>
    </location>
</feature>
<organism evidence="2 3">
    <name type="scientific">Novosphingobium aureum</name>
    <dbReference type="NCBI Taxonomy" id="2792964"/>
    <lineage>
        <taxon>Bacteria</taxon>
        <taxon>Pseudomonadati</taxon>
        <taxon>Pseudomonadota</taxon>
        <taxon>Alphaproteobacteria</taxon>
        <taxon>Sphingomonadales</taxon>
        <taxon>Sphingomonadaceae</taxon>
        <taxon>Novosphingobium</taxon>
    </lineage>
</organism>
<dbReference type="InterPro" id="IPR016181">
    <property type="entry name" value="Acyl_CoA_acyltransferase"/>
</dbReference>
<dbReference type="Pfam" id="PF13302">
    <property type="entry name" value="Acetyltransf_3"/>
    <property type="match status" value="1"/>
</dbReference>
<keyword evidence="3" id="KW-1185">Reference proteome</keyword>
<dbReference type="Proteomes" id="UP000617634">
    <property type="component" value="Unassembled WGS sequence"/>
</dbReference>
<gene>
    <name evidence="2" type="ORF">I5E68_02160</name>
</gene>
<dbReference type="InterPro" id="IPR000182">
    <property type="entry name" value="GNAT_dom"/>
</dbReference>
<dbReference type="PANTHER" id="PTHR43792">
    <property type="entry name" value="GNAT FAMILY, PUTATIVE (AFU_ORTHOLOGUE AFUA_3G00765)-RELATED-RELATED"/>
    <property type="match status" value="1"/>
</dbReference>
<evidence type="ECO:0000313" key="3">
    <source>
        <dbReference type="Proteomes" id="UP000617634"/>
    </source>
</evidence>
<dbReference type="EMBL" id="JADZGI010000001">
    <property type="protein sequence ID" value="MBH0111754.1"/>
    <property type="molecule type" value="Genomic_DNA"/>
</dbReference>
<dbReference type="PANTHER" id="PTHR43792:SF16">
    <property type="entry name" value="N-ACETYLTRANSFERASE DOMAIN-CONTAINING PROTEIN"/>
    <property type="match status" value="1"/>
</dbReference>
<accession>A0A931H9P5</accession>
<sequence>MFIRTERLFLRPGWPEDLEEVFEALNDDAVQRTIAAPGLPRTNAEVQRLLRRPRNLRYPQFLMYLRSPEGAVLVGGAALVRGEDGDTELVYWIKARFAGRGFAGESVRAMLDQARALGHRRITAYEPLANEADARVLMAAGFEDTYRVEERYCEAQGGFLPVRRFEADLEHSDLVLGHAEPMVHSLTA</sequence>
<dbReference type="AlphaFoldDB" id="A0A931H9P5"/>
<evidence type="ECO:0000313" key="2">
    <source>
        <dbReference type="EMBL" id="MBH0111754.1"/>
    </source>
</evidence>
<dbReference type="RefSeq" id="WP_197160322.1">
    <property type="nucleotide sequence ID" value="NZ_JADZGI010000001.1"/>
</dbReference>
<dbReference type="GO" id="GO:0016747">
    <property type="term" value="F:acyltransferase activity, transferring groups other than amino-acyl groups"/>
    <property type="evidence" value="ECO:0007669"/>
    <property type="project" value="InterPro"/>
</dbReference>
<dbReference type="PROSITE" id="PS51186">
    <property type="entry name" value="GNAT"/>
    <property type="match status" value="1"/>
</dbReference>
<dbReference type="SUPFAM" id="SSF55729">
    <property type="entry name" value="Acyl-CoA N-acyltransferases (Nat)"/>
    <property type="match status" value="1"/>
</dbReference>
<protein>
    <submittedName>
        <fullName evidence="2">GNAT family N-acetyltransferase</fullName>
    </submittedName>
</protein>
<dbReference type="Gene3D" id="3.40.630.30">
    <property type="match status" value="1"/>
</dbReference>
<reference evidence="2" key="1">
    <citation type="submission" date="2020-11" db="EMBL/GenBank/DDBJ databases">
        <title>Novosphingobium aureum sp. nov., a marine bacterium isolated from sediment of a salt flat.</title>
        <authorList>
            <person name="Yoo Y."/>
            <person name="Kim J.-J."/>
        </authorList>
    </citation>
    <scope>NUCLEOTIDE SEQUENCE</scope>
    <source>
        <strain evidence="2">YJ-S2-02</strain>
    </source>
</reference>
<name>A0A931H9P5_9SPHN</name>
<dbReference type="InterPro" id="IPR051531">
    <property type="entry name" value="N-acetyltransferase"/>
</dbReference>
<evidence type="ECO:0000259" key="1">
    <source>
        <dbReference type="PROSITE" id="PS51186"/>
    </source>
</evidence>